<proteinExistence type="predicted"/>
<reference evidence="1" key="2">
    <citation type="journal article" date="2015" name="Fish Shellfish Immunol.">
        <title>Early steps in the European eel (Anguilla anguilla)-Vibrio vulnificus interaction in the gills: Role of the RtxA13 toxin.</title>
        <authorList>
            <person name="Callol A."/>
            <person name="Pajuelo D."/>
            <person name="Ebbesson L."/>
            <person name="Teles M."/>
            <person name="MacKenzie S."/>
            <person name="Amaro C."/>
        </authorList>
    </citation>
    <scope>NUCLEOTIDE SEQUENCE</scope>
</reference>
<organism evidence="1">
    <name type="scientific">Anguilla anguilla</name>
    <name type="common">European freshwater eel</name>
    <name type="synonym">Muraena anguilla</name>
    <dbReference type="NCBI Taxonomy" id="7936"/>
    <lineage>
        <taxon>Eukaryota</taxon>
        <taxon>Metazoa</taxon>
        <taxon>Chordata</taxon>
        <taxon>Craniata</taxon>
        <taxon>Vertebrata</taxon>
        <taxon>Euteleostomi</taxon>
        <taxon>Actinopterygii</taxon>
        <taxon>Neopterygii</taxon>
        <taxon>Teleostei</taxon>
        <taxon>Anguilliformes</taxon>
        <taxon>Anguillidae</taxon>
        <taxon>Anguilla</taxon>
    </lineage>
</organism>
<dbReference type="AlphaFoldDB" id="A0A0E9Y0Z9"/>
<dbReference type="EMBL" id="GBXM01000822">
    <property type="protein sequence ID" value="JAI07756.1"/>
    <property type="molecule type" value="Transcribed_RNA"/>
</dbReference>
<evidence type="ECO:0000313" key="1">
    <source>
        <dbReference type="EMBL" id="JAI07756.1"/>
    </source>
</evidence>
<reference evidence="1" key="1">
    <citation type="submission" date="2014-11" db="EMBL/GenBank/DDBJ databases">
        <authorList>
            <person name="Amaro Gonzalez C."/>
        </authorList>
    </citation>
    <scope>NUCLEOTIDE SEQUENCE</scope>
</reference>
<name>A0A0E9Y0Z9_ANGAN</name>
<sequence length="73" mass="8739">MVGSQTKRQFIRKMMSYHLLVLNAIHLWEDLPHALTMTGGQNHNVKKTFVEWIHYQIFSPKPEQYFILKKVLQ</sequence>
<protein>
    <submittedName>
        <fullName evidence="1">Uncharacterized protein</fullName>
    </submittedName>
</protein>
<accession>A0A0E9Y0Z9</accession>